<dbReference type="EMBL" id="OZ020099">
    <property type="protein sequence ID" value="CAK9271841.1"/>
    <property type="molecule type" value="Genomic_DNA"/>
</dbReference>
<dbReference type="Proteomes" id="UP001497444">
    <property type="component" value="Chromosome 4"/>
</dbReference>
<gene>
    <name evidence="2" type="ORF">CSSPJE1EN1_LOCUS17319</name>
</gene>
<feature type="compositionally biased region" description="Basic residues" evidence="1">
    <location>
        <begin position="88"/>
        <end position="103"/>
    </location>
</feature>
<evidence type="ECO:0000256" key="1">
    <source>
        <dbReference type="SAM" id="MobiDB-lite"/>
    </source>
</evidence>
<name>A0ABP0X1E8_9BRYO</name>
<proteinExistence type="predicted"/>
<evidence type="ECO:0000313" key="3">
    <source>
        <dbReference type="Proteomes" id="UP001497444"/>
    </source>
</evidence>
<feature type="region of interest" description="Disordered" evidence="1">
    <location>
        <begin position="1"/>
        <end position="149"/>
    </location>
</feature>
<feature type="compositionally biased region" description="Acidic residues" evidence="1">
    <location>
        <begin position="22"/>
        <end position="68"/>
    </location>
</feature>
<evidence type="ECO:0000313" key="2">
    <source>
        <dbReference type="EMBL" id="CAK9271841.1"/>
    </source>
</evidence>
<feature type="compositionally biased region" description="Basic and acidic residues" evidence="1">
    <location>
        <begin position="133"/>
        <end position="149"/>
    </location>
</feature>
<sequence length="149" mass="16707">MLDFRTPNVPSPKKQQSHTNAEGDDNEQDAMSVENEEEKEDHEHEEEDKEDEKEEEGEEDDDGIEEIENGVSEDFGTKESVAKSPPPKVKRPQKNTKVVKKKGKTMEQIEPIHSSTHSGGATIIPSNALGKGKSCENIDRHENTKDNKK</sequence>
<accession>A0ABP0X1E8</accession>
<protein>
    <submittedName>
        <fullName evidence="2">Uncharacterized protein</fullName>
    </submittedName>
</protein>
<reference evidence="2" key="1">
    <citation type="submission" date="2024-02" db="EMBL/GenBank/DDBJ databases">
        <authorList>
            <consortium name="ELIXIR-Norway"/>
            <consortium name="Elixir Norway"/>
        </authorList>
    </citation>
    <scope>NUCLEOTIDE SEQUENCE</scope>
</reference>
<organism evidence="2 3">
    <name type="scientific">Sphagnum jensenii</name>
    <dbReference type="NCBI Taxonomy" id="128206"/>
    <lineage>
        <taxon>Eukaryota</taxon>
        <taxon>Viridiplantae</taxon>
        <taxon>Streptophyta</taxon>
        <taxon>Embryophyta</taxon>
        <taxon>Bryophyta</taxon>
        <taxon>Sphagnophytina</taxon>
        <taxon>Sphagnopsida</taxon>
        <taxon>Sphagnales</taxon>
        <taxon>Sphagnaceae</taxon>
        <taxon>Sphagnum</taxon>
    </lineage>
</organism>
<keyword evidence="3" id="KW-1185">Reference proteome</keyword>